<keyword evidence="2" id="KW-0238">DNA-binding</keyword>
<dbReference type="InterPro" id="IPR009057">
    <property type="entry name" value="Homeodomain-like_sf"/>
</dbReference>
<gene>
    <name evidence="5" type="ORF">QC818_04180</name>
</gene>
<comment type="caution">
    <text evidence="5">The sequence shown here is derived from an EMBL/GenBank/DDBJ whole genome shotgun (WGS) entry which is preliminary data.</text>
</comment>
<dbReference type="PANTHER" id="PTHR46796">
    <property type="entry name" value="HTH-TYPE TRANSCRIPTIONAL ACTIVATOR RHAS-RELATED"/>
    <property type="match status" value="1"/>
</dbReference>
<dbReference type="SMART" id="SM00342">
    <property type="entry name" value="HTH_ARAC"/>
    <property type="match status" value="1"/>
</dbReference>
<evidence type="ECO:0000313" key="5">
    <source>
        <dbReference type="EMBL" id="MDR5865988.1"/>
    </source>
</evidence>
<keyword evidence="6" id="KW-1185">Reference proteome</keyword>
<evidence type="ECO:0000256" key="1">
    <source>
        <dbReference type="ARBA" id="ARBA00023015"/>
    </source>
</evidence>
<evidence type="ECO:0000256" key="2">
    <source>
        <dbReference type="ARBA" id="ARBA00023125"/>
    </source>
</evidence>
<dbReference type="InterPro" id="IPR050204">
    <property type="entry name" value="AraC_XylS_family_regulators"/>
</dbReference>
<dbReference type="RefSeq" id="WP_309651586.1">
    <property type="nucleotide sequence ID" value="NZ_JARWAK010000002.1"/>
</dbReference>
<proteinExistence type="predicted"/>
<accession>A0ABU1G0F8</accession>
<dbReference type="PANTHER" id="PTHR46796:SF7">
    <property type="entry name" value="ARAC FAMILY TRANSCRIPTIONAL REGULATOR"/>
    <property type="match status" value="1"/>
</dbReference>
<dbReference type="PROSITE" id="PS01124">
    <property type="entry name" value="HTH_ARAC_FAMILY_2"/>
    <property type="match status" value="1"/>
</dbReference>
<dbReference type="Pfam" id="PF12833">
    <property type="entry name" value="HTH_18"/>
    <property type="match status" value="1"/>
</dbReference>
<keyword evidence="3" id="KW-0804">Transcription</keyword>
<evidence type="ECO:0000313" key="6">
    <source>
        <dbReference type="Proteomes" id="UP001264519"/>
    </source>
</evidence>
<sequence>MCQDMMRAEVWLQDSLDDQVGIEALARRMGYSSSQIRRRFRHCFGLSPGAYRDRLRLEKAARLLIHTPMDVNRIAGACGYRNHSAFSRAFQRRFGRTPRQYRRCLRLNLARRRKAATPFAYQVRELPRRKTVLTRLYRPARPLEDLRDWQRHAQGAEVLPASLAAAPPIAIYHDQPLEGALPRLDLGVELDIAAAGLALPPNFRTQELPAQAYACVPLTHPGQLDEAMLFMSGRAVSGDGEPLSGEAPQLLQQAETLELRIPLL</sequence>
<dbReference type="InterPro" id="IPR020449">
    <property type="entry name" value="Tscrpt_reg_AraC-type_HTH"/>
</dbReference>
<keyword evidence="1" id="KW-0805">Transcription regulation</keyword>
<name>A0ABU1G0F8_9GAMM</name>
<organism evidence="5 6">
    <name type="scientific">Halomonas koreensis</name>
    <dbReference type="NCBI Taxonomy" id="245385"/>
    <lineage>
        <taxon>Bacteria</taxon>
        <taxon>Pseudomonadati</taxon>
        <taxon>Pseudomonadota</taxon>
        <taxon>Gammaproteobacteria</taxon>
        <taxon>Oceanospirillales</taxon>
        <taxon>Halomonadaceae</taxon>
        <taxon>Halomonas</taxon>
    </lineage>
</organism>
<dbReference type="PRINTS" id="PR00032">
    <property type="entry name" value="HTHARAC"/>
</dbReference>
<dbReference type="Proteomes" id="UP001264519">
    <property type="component" value="Unassembled WGS sequence"/>
</dbReference>
<dbReference type="InterPro" id="IPR018060">
    <property type="entry name" value="HTH_AraC"/>
</dbReference>
<evidence type="ECO:0000256" key="3">
    <source>
        <dbReference type="ARBA" id="ARBA00023163"/>
    </source>
</evidence>
<dbReference type="EMBL" id="JARWAK010000002">
    <property type="protein sequence ID" value="MDR5865988.1"/>
    <property type="molecule type" value="Genomic_DNA"/>
</dbReference>
<dbReference type="SUPFAM" id="SSF46689">
    <property type="entry name" value="Homeodomain-like"/>
    <property type="match status" value="2"/>
</dbReference>
<dbReference type="Gene3D" id="1.10.10.60">
    <property type="entry name" value="Homeodomain-like"/>
    <property type="match status" value="2"/>
</dbReference>
<reference evidence="5 6" key="1">
    <citation type="submission" date="2023-04" db="EMBL/GenBank/DDBJ databases">
        <title>A long-awaited taxogenomic arrangement of the family Halomonadaceae.</title>
        <authorList>
            <person name="De La Haba R."/>
            <person name="Chuvochina M."/>
            <person name="Wittouck S."/>
            <person name="Arahal D.R."/>
            <person name="Sanchez-Porro C."/>
            <person name="Hugenholtz P."/>
            <person name="Ventosa A."/>
        </authorList>
    </citation>
    <scope>NUCLEOTIDE SEQUENCE [LARGE SCALE GENOMIC DNA]</scope>
    <source>
        <strain evidence="5 6">DSM 23530</strain>
    </source>
</reference>
<protein>
    <submittedName>
        <fullName evidence="5">AraC family transcriptional regulator</fullName>
    </submittedName>
</protein>
<evidence type="ECO:0000259" key="4">
    <source>
        <dbReference type="PROSITE" id="PS01124"/>
    </source>
</evidence>
<feature type="domain" description="HTH araC/xylS-type" evidence="4">
    <location>
        <begin position="6"/>
        <end position="104"/>
    </location>
</feature>